<keyword evidence="4" id="KW-0554">One-carbon metabolism</keyword>
<dbReference type="GO" id="GO:0046872">
    <property type="term" value="F:metal ion binding"/>
    <property type="evidence" value="ECO:0007669"/>
    <property type="project" value="UniProtKB-KW"/>
</dbReference>
<keyword evidence="6" id="KW-0479">Metal-binding</keyword>
<evidence type="ECO:0000256" key="11">
    <source>
        <dbReference type="ARBA" id="ARBA00030876"/>
    </source>
</evidence>
<evidence type="ECO:0000256" key="4">
    <source>
        <dbReference type="ARBA" id="ARBA00022563"/>
    </source>
</evidence>
<comment type="similarity">
    <text evidence="2">Belongs to the folylpolyglutamate synthase family.</text>
</comment>
<evidence type="ECO:0000256" key="10">
    <source>
        <dbReference type="ARBA" id="ARBA00030592"/>
    </source>
</evidence>
<evidence type="ECO:0000256" key="9">
    <source>
        <dbReference type="ARBA" id="ARBA00022842"/>
    </source>
</evidence>
<evidence type="ECO:0000256" key="15">
    <source>
        <dbReference type="SAM" id="Phobius"/>
    </source>
</evidence>
<dbReference type="EC" id="6.3.2.17" evidence="3"/>
<dbReference type="GO" id="GO:0005829">
    <property type="term" value="C:cytosol"/>
    <property type="evidence" value="ECO:0007669"/>
    <property type="project" value="TreeGrafter"/>
</dbReference>
<dbReference type="PANTHER" id="PTHR11136:SF5">
    <property type="entry name" value="FOLYLPOLYGLUTAMATE SYNTHASE, MITOCHONDRIAL"/>
    <property type="match status" value="1"/>
</dbReference>
<feature type="transmembrane region" description="Helical" evidence="15">
    <location>
        <begin position="949"/>
        <end position="968"/>
    </location>
</feature>
<dbReference type="PROSITE" id="PS01011">
    <property type="entry name" value="FOLYLPOLYGLU_SYNT_1"/>
    <property type="match status" value="1"/>
</dbReference>
<keyword evidence="13" id="KW-0175">Coiled coil</keyword>
<comment type="caution">
    <text evidence="16">The sequence shown here is derived from an EMBL/GenBank/DDBJ whole genome shotgun (WGS) entry which is preliminary data.</text>
</comment>
<dbReference type="InterPro" id="IPR018109">
    <property type="entry name" value="Folylpolyglutamate_synth_CS"/>
</dbReference>
<evidence type="ECO:0000313" key="16">
    <source>
        <dbReference type="EMBL" id="GFG35381.1"/>
    </source>
</evidence>
<keyword evidence="15" id="KW-1133">Transmembrane helix</keyword>
<dbReference type="NCBIfam" id="TIGR01499">
    <property type="entry name" value="folC"/>
    <property type="match status" value="1"/>
</dbReference>
<dbReference type="EMBL" id="BLKM01005761">
    <property type="protein sequence ID" value="GFG35381.1"/>
    <property type="molecule type" value="Genomic_DNA"/>
</dbReference>
<dbReference type="PROSITE" id="PS01012">
    <property type="entry name" value="FOLYLPOLYGLU_SYNT_2"/>
    <property type="match status" value="1"/>
</dbReference>
<evidence type="ECO:0000256" key="13">
    <source>
        <dbReference type="SAM" id="Coils"/>
    </source>
</evidence>
<gene>
    <name evidence="16" type="ORF">Cfor_00922</name>
</gene>
<name>A0A6L2PRV5_COPFO</name>
<keyword evidence="9" id="KW-0460">Magnesium</keyword>
<dbReference type="SUPFAM" id="SSF53244">
    <property type="entry name" value="MurD-like peptide ligases, peptide-binding domain"/>
    <property type="match status" value="1"/>
</dbReference>
<sequence length="1046" mass="117893">MRGLFRSSTKCNKCLGAANHQIHTVPDIYDYKKPALHYKVRNCAIGAVCCLKKVQLSACLIHVVFVIRMEFTVKHAYKCKYTAVVIKIAEAVKALNSLQSNRALIQERMNEDRTSHASEIKKLEETVTYLMRSGVSLEKLDELSVIHVSGTKGKGSTCAFCESILRHHGYKTGFYSSPHLVAVRERIRINGQPLSQHDFARYFWRVYNSLTGLMKKENDMPSYFKFLTVMAFSVFLSEKVDVAIIEVGIGGEYDCTNMLRHVSTVGITSLGIDHTNLLGSTIEEIAWQKAGIMKPGSIAFTVDRQPVEALKVLKQRAAEKKSTLFIAPPLESYDWSLFKMNLDAVTNVQLVNASLAVQLANAWMCQHKNGIHSPVDVAPRTDCGGESEEEVPVAPAFPISFNMASGLKYCTWPGRNQIINEGLIQYFLDGAHTSESVQLCTDWFIHKSQAIAKKDTPYRVLVFNCTGGRDPKPLLLPLLDCEFQLVIFCPTSVTTSVDPSSDEANFMVSMTEQLEKCWRNQQVWYQLQGEKEKNRSSSSNYLQPIYIPSNIPEYLIDSHNAFRSKAEVKLFPCVSDTLAYLRKRNGYESREFHVFVTGSLHLIGSVLSVLDPDLSLAVPELSGGIRVSATNSTDTGLEHTKCCWDSLLLEVRMFFIHHFFHSHVTTNEVSYIVQKCVWFGYSCHFRTKAMDKGSPAQIQTQSKRIKRTVTGLHVDLPLQAEGSVELSDQSSRSEIAEDREVQEEAAEFPQQQKRRSRNKPHGGRSHGKGDIPKTFITAVLEELNDDVIGEPTRLDTDNSSVIEAAPQAPPSLPPDKVYVEHKSGFATTPRVKIFRPLNYGREDVVDVENSTAVSTPLELAILVQKCCRPLYTLCHGLLGGMALLHIIMVYCPGQPSSQETNFIHMYTHCARVYQTLFHILCIFCCISVLDRCDGKHMDTNHLVYMFKYHFTGIVILIVYFTTLVLTFVTMKWDDWLALLPYSVSIKNISDTANTLTVWKNLNLCRNIGAISGWILTVFFPDEDMLYLYLCNMMKYQPATAHVPPRY</sequence>
<dbReference type="UniPathway" id="UPA00850"/>
<evidence type="ECO:0000256" key="5">
    <source>
        <dbReference type="ARBA" id="ARBA00022598"/>
    </source>
</evidence>
<proteinExistence type="inferred from homology"/>
<dbReference type="Gene3D" id="3.40.1190.10">
    <property type="entry name" value="Mur-like, catalytic domain"/>
    <property type="match status" value="1"/>
</dbReference>
<keyword evidence="8" id="KW-0067">ATP-binding</keyword>
<keyword evidence="7" id="KW-0547">Nucleotide-binding</keyword>
<keyword evidence="17" id="KW-1185">Reference proteome</keyword>
<dbReference type="PANTHER" id="PTHR11136">
    <property type="entry name" value="FOLYLPOLYGLUTAMATE SYNTHASE-RELATED"/>
    <property type="match status" value="1"/>
</dbReference>
<dbReference type="GO" id="GO:0006730">
    <property type="term" value="P:one-carbon metabolic process"/>
    <property type="evidence" value="ECO:0007669"/>
    <property type="project" value="UniProtKB-KW"/>
</dbReference>
<feature type="transmembrane region" description="Helical" evidence="15">
    <location>
        <begin position="912"/>
        <end position="929"/>
    </location>
</feature>
<feature type="compositionally biased region" description="Basic residues" evidence="14">
    <location>
        <begin position="752"/>
        <end position="766"/>
    </location>
</feature>
<evidence type="ECO:0000256" key="2">
    <source>
        <dbReference type="ARBA" id="ARBA00008276"/>
    </source>
</evidence>
<dbReference type="InterPro" id="IPR001645">
    <property type="entry name" value="Folylpolyglutamate_synth"/>
</dbReference>
<comment type="catalytic activity">
    <reaction evidence="12">
        <text>(6S)-5,6,7,8-tetrahydrofolyl-(gamma-L-Glu)(n) + L-glutamate + ATP = (6S)-5,6,7,8-tetrahydrofolyl-(gamma-L-Glu)(n+1) + ADP + phosphate + H(+)</text>
        <dbReference type="Rhea" id="RHEA:10580"/>
        <dbReference type="Rhea" id="RHEA-COMP:14738"/>
        <dbReference type="Rhea" id="RHEA-COMP:14740"/>
        <dbReference type="ChEBI" id="CHEBI:15378"/>
        <dbReference type="ChEBI" id="CHEBI:29985"/>
        <dbReference type="ChEBI" id="CHEBI:30616"/>
        <dbReference type="ChEBI" id="CHEBI:43474"/>
        <dbReference type="ChEBI" id="CHEBI:141005"/>
        <dbReference type="ChEBI" id="CHEBI:456216"/>
        <dbReference type="EC" id="6.3.2.17"/>
    </reaction>
</comment>
<evidence type="ECO:0000313" key="17">
    <source>
        <dbReference type="Proteomes" id="UP000502823"/>
    </source>
</evidence>
<dbReference type="GO" id="GO:0005524">
    <property type="term" value="F:ATP binding"/>
    <property type="evidence" value="ECO:0007669"/>
    <property type="project" value="UniProtKB-KW"/>
</dbReference>
<dbReference type="InterPro" id="IPR029409">
    <property type="entry name" value="TMEM237"/>
</dbReference>
<dbReference type="InParanoid" id="A0A6L2PRV5"/>
<dbReference type="GO" id="GO:0004326">
    <property type="term" value="F:tetrahydrofolylpolyglutamate synthase activity"/>
    <property type="evidence" value="ECO:0007669"/>
    <property type="project" value="UniProtKB-EC"/>
</dbReference>
<keyword evidence="15" id="KW-0812">Transmembrane</keyword>
<comment type="pathway">
    <text evidence="1">Cofactor biosynthesis; tetrahydrofolylpolyglutamate biosynthesis.</text>
</comment>
<dbReference type="AlphaFoldDB" id="A0A6L2PRV5"/>
<dbReference type="InterPro" id="IPR036615">
    <property type="entry name" value="Mur_ligase_C_dom_sf"/>
</dbReference>
<feature type="coiled-coil region" evidence="13">
    <location>
        <begin position="88"/>
        <end position="126"/>
    </location>
</feature>
<reference evidence="17" key="1">
    <citation type="submission" date="2020-01" db="EMBL/GenBank/DDBJ databases">
        <title>Draft genome sequence of the Termite Coptotermes fromosanus.</title>
        <authorList>
            <person name="Itakura S."/>
            <person name="Yosikawa Y."/>
            <person name="Umezawa K."/>
        </authorList>
    </citation>
    <scope>NUCLEOTIDE SEQUENCE [LARGE SCALE GENOMIC DNA]</scope>
</reference>
<dbReference type="SUPFAM" id="SSF53623">
    <property type="entry name" value="MurD-like peptide ligases, catalytic domain"/>
    <property type="match status" value="1"/>
</dbReference>
<dbReference type="GO" id="GO:0005739">
    <property type="term" value="C:mitochondrion"/>
    <property type="evidence" value="ECO:0007669"/>
    <property type="project" value="TreeGrafter"/>
</dbReference>
<evidence type="ECO:0000256" key="8">
    <source>
        <dbReference type="ARBA" id="ARBA00022840"/>
    </source>
</evidence>
<dbReference type="Pfam" id="PF15383">
    <property type="entry name" value="TMEM237"/>
    <property type="match status" value="1"/>
</dbReference>
<evidence type="ECO:0000256" key="14">
    <source>
        <dbReference type="SAM" id="MobiDB-lite"/>
    </source>
</evidence>
<protein>
    <recommendedName>
        <fullName evidence="3">tetrahydrofolate synthase</fullName>
        <ecNumber evidence="3">6.3.2.17</ecNumber>
    </recommendedName>
    <alternativeName>
        <fullName evidence="11">Folylpoly-gamma-glutamate synthetase</fullName>
    </alternativeName>
    <alternativeName>
        <fullName evidence="10">Tetrahydrofolylpolyglutamate synthase</fullName>
    </alternativeName>
</protein>
<dbReference type="Gene3D" id="3.90.190.20">
    <property type="entry name" value="Mur ligase, C-terminal domain"/>
    <property type="match status" value="1"/>
</dbReference>
<feature type="region of interest" description="Disordered" evidence="14">
    <location>
        <begin position="722"/>
        <end position="771"/>
    </location>
</feature>
<evidence type="ECO:0000256" key="3">
    <source>
        <dbReference type="ARBA" id="ARBA00013025"/>
    </source>
</evidence>
<evidence type="ECO:0000256" key="7">
    <source>
        <dbReference type="ARBA" id="ARBA00022741"/>
    </source>
</evidence>
<dbReference type="OrthoDB" id="5212574at2759"/>
<keyword evidence="5" id="KW-0436">Ligase</keyword>
<evidence type="ECO:0000256" key="1">
    <source>
        <dbReference type="ARBA" id="ARBA00005150"/>
    </source>
</evidence>
<keyword evidence="15" id="KW-0472">Membrane</keyword>
<evidence type="ECO:0000256" key="6">
    <source>
        <dbReference type="ARBA" id="ARBA00022723"/>
    </source>
</evidence>
<organism evidence="16 17">
    <name type="scientific">Coptotermes formosanus</name>
    <name type="common">Formosan subterranean termite</name>
    <dbReference type="NCBI Taxonomy" id="36987"/>
    <lineage>
        <taxon>Eukaryota</taxon>
        <taxon>Metazoa</taxon>
        <taxon>Ecdysozoa</taxon>
        <taxon>Arthropoda</taxon>
        <taxon>Hexapoda</taxon>
        <taxon>Insecta</taxon>
        <taxon>Pterygota</taxon>
        <taxon>Neoptera</taxon>
        <taxon>Polyneoptera</taxon>
        <taxon>Dictyoptera</taxon>
        <taxon>Blattodea</taxon>
        <taxon>Blattoidea</taxon>
        <taxon>Termitoidae</taxon>
        <taxon>Rhinotermitidae</taxon>
        <taxon>Coptotermes</taxon>
    </lineage>
</organism>
<evidence type="ECO:0000256" key="12">
    <source>
        <dbReference type="ARBA" id="ARBA00047493"/>
    </source>
</evidence>
<dbReference type="Proteomes" id="UP000502823">
    <property type="component" value="Unassembled WGS sequence"/>
</dbReference>
<dbReference type="InterPro" id="IPR036565">
    <property type="entry name" value="Mur-like_cat_sf"/>
</dbReference>
<accession>A0A6L2PRV5</accession>